<evidence type="ECO:0000256" key="1">
    <source>
        <dbReference type="ARBA" id="ARBA00023015"/>
    </source>
</evidence>
<dbReference type="Pfam" id="PF01022">
    <property type="entry name" value="HTH_5"/>
    <property type="match status" value="1"/>
</dbReference>
<comment type="caution">
    <text evidence="5">The sequence shown here is derived from an EMBL/GenBank/DDBJ whole genome shotgun (WGS) entry which is preliminary data.</text>
</comment>
<dbReference type="InterPro" id="IPR051081">
    <property type="entry name" value="HTH_MetalResp_TranReg"/>
</dbReference>
<name>A0A6M0H1I4_9CLOT</name>
<reference evidence="5 6" key="1">
    <citation type="submission" date="2020-02" db="EMBL/GenBank/DDBJ databases">
        <title>Genome assembly of a novel Clostridium senegalense strain.</title>
        <authorList>
            <person name="Gupta T.B."/>
            <person name="Jauregui R."/>
            <person name="Maclean P."/>
            <person name="Nawarathana A."/>
            <person name="Brightwell G."/>
        </authorList>
    </citation>
    <scope>NUCLEOTIDE SEQUENCE [LARGE SCALE GENOMIC DNA]</scope>
    <source>
        <strain evidence="5 6">AGRFS4</strain>
    </source>
</reference>
<evidence type="ECO:0000259" key="4">
    <source>
        <dbReference type="PROSITE" id="PS50987"/>
    </source>
</evidence>
<dbReference type="InterPro" id="IPR011991">
    <property type="entry name" value="ArsR-like_HTH"/>
</dbReference>
<accession>A0A6M0H1I4</accession>
<feature type="domain" description="HTH arsR-type" evidence="4">
    <location>
        <begin position="268"/>
        <end position="362"/>
    </location>
</feature>
<dbReference type="GO" id="GO:0003700">
    <property type="term" value="F:DNA-binding transcription factor activity"/>
    <property type="evidence" value="ECO:0007669"/>
    <property type="project" value="InterPro"/>
</dbReference>
<sequence length="363" mass="42813">MKIIYKKDYGEIYDFLTSLWIIVNKDILEENLKESEIDLDKDVFNLDMDIFNVLSKLEKKNGIKKESLYFFFSQYNRNTETFNTIAHGLLGAYGNIDKLEVLLNDLEGSNEIYLVEKVFKSIIGGKAIELNTLKKILNSQEDKIGFIESIQCTPEQKWNLILFANEPKKYVLEFCEIIRKYIKVYEKNLEKMNKIKVKYNDEFEKNLRENGLEYLKNINDIINYEKFDEIIVYPLFVNFFSFVYNLTDDRLEIGIGFKHKEFIDEIRDKNSNYKKYDAILKILGDKSKLNIIKLLNKSEMYGTEIAEKLNLTTATVSHHMSQLCVVGLVTLDRSDTKIYYKLNKKRLKEVVLYLKNEFDLSDC</sequence>
<dbReference type="EMBL" id="JAAGPU010000004">
    <property type="protein sequence ID" value="NEU04034.1"/>
    <property type="molecule type" value="Genomic_DNA"/>
</dbReference>
<dbReference type="RefSeq" id="WP_199869274.1">
    <property type="nucleotide sequence ID" value="NZ_JAAGPU010000004.1"/>
</dbReference>
<dbReference type="InterPro" id="IPR036390">
    <property type="entry name" value="WH_DNA-bd_sf"/>
</dbReference>
<proteinExistence type="predicted"/>
<dbReference type="InterPro" id="IPR036388">
    <property type="entry name" value="WH-like_DNA-bd_sf"/>
</dbReference>
<dbReference type="Proteomes" id="UP000481872">
    <property type="component" value="Unassembled WGS sequence"/>
</dbReference>
<organism evidence="5 6">
    <name type="scientific">Clostridium senegalense</name>
    <dbReference type="NCBI Taxonomy" id="1465809"/>
    <lineage>
        <taxon>Bacteria</taxon>
        <taxon>Bacillati</taxon>
        <taxon>Bacillota</taxon>
        <taxon>Clostridia</taxon>
        <taxon>Eubacteriales</taxon>
        <taxon>Clostridiaceae</taxon>
        <taxon>Clostridium</taxon>
    </lineage>
</organism>
<dbReference type="PANTHER" id="PTHR33154:SF33">
    <property type="entry name" value="TRANSCRIPTIONAL REPRESSOR SDPR"/>
    <property type="match status" value="1"/>
</dbReference>
<evidence type="ECO:0000313" key="6">
    <source>
        <dbReference type="Proteomes" id="UP000481872"/>
    </source>
</evidence>
<evidence type="ECO:0000256" key="2">
    <source>
        <dbReference type="ARBA" id="ARBA00023125"/>
    </source>
</evidence>
<dbReference type="CDD" id="cd00090">
    <property type="entry name" value="HTH_ARSR"/>
    <property type="match status" value="1"/>
</dbReference>
<dbReference type="PANTHER" id="PTHR33154">
    <property type="entry name" value="TRANSCRIPTIONAL REGULATOR, ARSR FAMILY"/>
    <property type="match status" value="1"/>
</dbReference>
<dbReference type="AlphaFoldDB" id="A0A6M0H1I4"/>
<dbReference type="PROSITE" id="PS50987">
    <property type="entry name" value="HTH_ARSR_2"/>
    <property type="match status" value="1"/>
</dbReference>
<dbReference type="NCBIfam" id="NF033788">
    <property type="entry name" value="HTH_metalloreg"/>
    <property type="match status" value="1"/>
</dbReference>
<dbReference type="InterPro" id="IPR001845">
    <property type="entry name" value="HTH_ArsR_DNA-bd_dom"/>
</dbReference>
<evidence type="ECO:0000313" key="5">
    <source>
        <dbReference type="EMBL" id="NEU04034.1"/>
    </source>
</evidence>
<gene>
    <name evidence="5" type="ORF">G3M99_04025</name>
</gene>
<keyword evidence="6" id="KW-1185">Reference proteome</keyword>
<dbReference type="PRINTS" id="PR00778">
    <property type="entry name" value="HTHARSR"/>
</dbReference>
<keyword evidence="3" id="KW-0804">Transcription</keyword>
<dbReference type="Gene3D" id="1.10.10.10">
    <property type="entry name" value="Winged helix-like DNA-binding domain superfamily/Winged helix DNA-binding domain"/>
    <property type="match status" value="1"/>
</dbReference>
<keyword evidence="1" id="KW-0805">Transcription regulation</keyword>
<keyword evidence="2" id="KW-0238">DNA-binding</keyword>
<protein>
    <submittedName>
        <fullName evidence="5">Winged helix-turn-helix transcriptional regulator</fullName>
    </submittedName>
</protein>
<dbReference type="SMART" id="SM00418">
    <property type="entry name" value="HTH_ARSR"/>
    <property type="match status" value="1"/>
</dbReference>
<dbReference type="SUPFAM" id="SSF46785">
    <property type="entry name" value="Winged helix' DNA-binding domain"/>
    <property type="match status" value="1"/>
</dbReference>
<evidence type="ECO:0000256" key="3">
    <source>
        <dbReference type="ARBA" id="ARBA00023163"/>
    </source>
</evidence>
<dbReference type="GO" id="GO:0003677">
    <property type="term" value="F:DNA binding"/>
    <property type="evidence" value="ECO:0007669"/>
    <property type="project" value="UniProtKB-KW"/>
</dbReference>